<reference evidence="2" key="1">
    <citation type="submission" date="2018-05" db="EMBL/GenBank/DDBJ databases">
        <authorList>
            <person name="Lanie J.A."/>
            <person name="Ng W.-L."/>
            <person name="Kazmierczak K.M."/>
            <person name="Andrzejewski T.M."/>
            <person name="Davidsen T.M."/>
            <person name="Wayne K.J."/>
            <person name="Tettelin H."/>
            <person name="Glass J.I."/>
            <person name="Rusch D."/>
            <person name="Podicherti R."/>
            <person name="Tsui H.-C.T."/>
            <person name="Winkler M.E."/>
        </authorList>
    </citation>
    <scope>NUCLEOTIDE SEQUENCE</scope>
</reference>
<evidence type="ECO:0000259" key="1">
    <source>
        <dbReference type="Pfam" id="PF11726"/>
    </source>
</evidence>
<protein>
    <recommendedName>
        <fullName evidence="1">YagK/YfjJ C-terminal domain-containing protein</fullName>
    </recommendedName>
</protein>
<gene>
    <name evidence="2" type="ORF">METZ01_LOCUS266498</name>
</gene>
<evidence type="ECO:0000313" key="2">
    <source>
        <dbReference type="EMBL" id="SVC13644.1"/>
    </source>
</evidence>
<organism evidence="2">
    <name type="scientific">marine metagenome</name>
    <dbReference type="NCBI Taxonomy" id="408172"/>
    <lineage>
        <taxon>unclassified sequences</taxon>
        <taxon>metagenomes</taxon>
        <taxon>ecological metagenomes</taxon>
    </lineage>
</organism>
<dbReference type="Pfam" id="PF11726">
    <property type="entry name" value="YagK_YfjJ_C"/>
    <property type="match status" value="1"/>
</dbReference>
<dbReference type="EMBL" id="UINC01075451">
    <property type="protein sequence ID" value="SVC13644.1"/>
    <property type="molecule type" value="Genomic_DNA"/>
</dbReference>
<name>A0A382JMH3_9ZZZZ</name>
<sequence length="194" mass="23402">MTKRNRKKEHYGSLLTINNEQLEINSTDTLGVYPKIIEKVVEQLDICIAIHKRVFVLRFDLHLKEYSGDNKTISTFMNRLKQWIKRNYKTKDIGSQWVREQERAKTQHYHVALFIDGDVIRYPNKLLRAIRTKWFKYGHCPVLEHPYYFIDKHNLEDERKEVIKRVSYLGKTRGKGYRNPQSKDYQASRCKYYK</sequence>
<accession>A0A382JMH3</accession>
<dbReference type="InterPro" id="IPR057271">
    <property type="entry name" value="YagK_YfjJ_C"/>
</dbReference>
<proteinExistence type="predicted"/>
<dbReference type="AlphaFoldDB" id="A0A382JMH3"/>
<feature type="domain" description="YagK/YfjJ C-terminal" evidence="1">
    <location>
        <begin position="51"/>
        <end position="178"/>
    </location>
</feature>